<keyword evidence="2" id="KW-0479">Metal-binding</keyword>
<dbReference type="InterPro" id="IPR023214">
    <property type="entry name" value="HAD_sf"/>
</dbReference>
<dbReference type="EMBL" id="BMFV01000004">
    <property type="protein sequence ID" value="GGH77217.1"/>
    <property type="molecule type" value="Genomic_DNA"/>
</dbReference>
<reference evidence="5" key="1">
    <citation type="journal article" date="2014" name="Int. J. Syst. Evol. Microbiol.">
        <title>Complete genome sequence of Corynebacterium casei LMG S-19264T (=DSM 44701T), isolated from a smear-ripened cheese.</title>
        <authorList>
            <consortium name="US DOE Joint Genome Institute (JGI-PGF)"/>
            <person name="Walter F."/>
            <person name="Albersmeier A."/>
            <person name="Kalinowski J."/>
            <person name="Ruckert C."/>
        </authorList>
    </citation>
    <scope>NUCLEOTIDE SEQUENCE</scope>
    <source>
        <strain evidence="5">CGMCC 1.12777</strain>
    </source>
</reference>
<dbReference type="InterPro" id="IPR051400">
    <property type="entry name" value="HAD-like_hydrolase"/>
</dbReference>
<protein>
    <submittedName>
        <fullName evidence="5">2-haloalkanoic acid dehalogenase</fullName>
    </submittedName>
</protein>
<reference evidence="5" key="2">
    <citation type="submission" date="2020-09" db="EMBL/GenBank/DDBJ databases">
        <authorList>
            <person name="Sun Q."/>
            <person name="Zhou Y."/>
        </authorList>
    </citation>
    <scope>NUCLEOTIDE SEQUENCE</scope>
    <source>
        <strain evidence="5">CGMCC 1.12777</strain>
    </source>
</reference>
<keyword evidence="3" id="KW-0378">Hydrolase</keyword>
<comment type="caution">
    <text evidence="5">The sequence shown here is derived from an EMBL/GenBank/DDBJ whole genome shotgun (WGS) entry which is preliminary data.</text>
</comment>
<dbReference type="AlphaFoldDB" id="A0A8J2ZTI6"/>
<dbReference type="SUPFAM" id="SSF56784">
    <property type="entry name" value="HAD-like"/>
    <property type="match status" value="1"/>
</dbReference>
<dbReference type="InterPro" id="IPR006439">
    <property type="entry name" value="HAD-SF_hydro_IA"/>
</dbReference>
<comment type="cofactor">
    <cofactor evidence="1">
        <name>Mg(2+)</name>
        <dbReference type="ChEBI" id="CHEBI:18420"/>
    </cofactor>
</comment>
<dbReference type="GO" id="GO:0046872">
    <property type="term" value="F:metal ion binding"/>
    <property type="evidence" value="ECO:0007669"/>
    <property type="project" value="UniProtKB-KW"/>
</dbReference>
<keyword evidence="4" id="KW-0460">Magnesium</keyword>
<sequence length="219" mass="24899">MKRDTVLFDLDQTLLDKKQSLYNFSRYQFNKFSLSRFISREQDFIEKFVALNMIVLPKDQVYKQLVASFDIEEDLLPMLLKDLNQNFHLHCVGYEGLHSMLEVLKSKHFKLGVVTNGRDFYQRNKIASLGIDQYFDTIVTSGSVNIRKPDHAIFKLALKALNTLSEKAVFVGDNLEADIIPAKALGMSTVHMGGHNAHPCVDVTCANLNDIPRIIESFG</sequence>
<dbReference type="InterPro" id="IPR036412">
    <property type="entry name" value="HAD-like_sf"/>
</dbReference>
<organism evidence="5 6">
    <name type="scientific">Pullulanibacillus pueri</name>
    <dbReference type="NCBI Taxonomy" id="1437324"/>
    <lineage>
        <taxon>Bacteria</taxon>
        <taxon>Bacillati</taxon>
        <taxon>Bacillota</taxon>
        <taxon>Bacilli</taxon>
        <taxon>Bacillales</taxon>
        <taxon>Sporolactobacillaceae</taxon>
        <taxon>Pullulanibacillus</taxon>
    </lineage>
</organism>
<accession>A0A8J2ZTI6</accession>
<dbReference type="GO" id="GO:0044281">
    <property type="term" value="P:small molecule metabolic process"/>
    <property type="evidence" value="ECO:0007669"/>
    <property type="project" value="UniProtKB-ARBA"/>
</dbReference>
<dbReference type="Gene3D" id="1.10.150.520">
    <property type="match status" value="1"/>
</dbReference>
<dbReference type="PANTHER" id="PTHR46470:SF2">
    <property type="entry name" value="GLYCERALDEHYDE 3-PHOSPHATE PHOSPHATASE"/>
    <property type="match status" value="1"/>
</dbReference>
<dbReference type="PANTHER" id="PTHR46470">
    <property type="entry name" value="N-ACYLNEURAMINATE-9-PHOSPHATASE"/>
    <property type="match status" value="1"/>
</dbReference>
<dbReference type="NCBIfam" id="TIGR01549">
    <property type="entry name" value="HAD-SF-IA-v1"/>
    <property type="match status" value="1"/>
</dbReference>
<evidence type="ECO:0000313" key="5">
    <source>
        <dbReference type="EMBL" id="GGH77217.1"/>
    </source>
</evidence>
<dbReference type="NCBIfam" id="TIGR01509">
    <property type="entry name" value="HAD-SF-IA-v3"/>
    <property type="match status" value="1"/>
</dbReference>
<dbReference type="Gene3D" id="3.40.50.1000">
    <property type="entry name" value="HAD superfamily/HAD-like"/>
    <property type="match status" value="1"/>
</dbReference>
<proteinExistence type="predicted"/>
<evidence type="ECO:0000256" key="3">
    <source>
        <dbReference type="ARBA" id="ARBA00022801"/>
    </source>
</evidence>
<dbReference type="SFLD" id="SFLDS00003">
    <property type="entry name" value="Haloacid_Dehalogenase"/>
    <property type="match status" value="1"/>
</dbReference>
<keyword evidence="6" id="KW-1185">Reference proteome</keyword>
<dbReference type="Proteomes" id="UP000656813">
    <property type="component" value="Unassembled WGS sequence"/>
</dbReference>
<dbReference type="Pfam" id="PF13419">
    <property type="entry name" value="HAD_2"/>
    <property type="match status" value="1"/>
</dbReference>
<evidence type="ECO:0000256" key="4">
    <source>
        <dbReference type="ARBA" id="ARBA00022842"/>
    </source>
</evidence>
<evidence type="ECO:0000313" key="6">
    <source>
        <dbReference type="Proteomes" id="UP000656813"/>
    </source>
</evidence>
<evidence type="ECO:0000256" key="2">
    <source>
        <dbReference type="ARBA" id="ARBA00022723"/>
    </source>
</evidence>
<name>A0A8J2ZTI6_9BACL</name>
<dbReference type="SFLD" id="SFLDG01129">
    <property type="entry name" value="C1.5:_HAD__Beta-PGM__Phosphata"/>
    <property type="match status" value="1"/>
</dbReference>
<dbReference type="InterPro" id="IPR041492">
    <property type="entry name" value="HAD_2"/>
</dbReference>
<dbReference type="GO" id="GO:0016791">
    <property type="term" value="F:phosphatase activity"/>
    <property type="evidence" value="ECO:0007669"/>
    <property type="project" value="TreeGrafter"/>
</dbReference>
<gene>
    <name evidence="5" type="ORF">GCM10007096_08790</name>
</gene>
<dbReference type="RefSeq" id="WP_188496176.1">
    <property type="nucleotide sequence ID" value="NZ_BMFV01000004.1"/>
</dbReference>
<evidence type="ECO:0000256" key="1">
    <source>
        <dbReference type="ARBA" id="ARBA00001946"/>
    </source>
</evidence>